<evidence type="ECO:0000256" key="3">
    <source>
        <dbReference type="ARBA" id="ARBA00023163"/>
    </source>
</evidence>
<dbReference type="Pfam" id="PF03449">
    <property type="entry name" value="GreA_GreB_N"/>
    <property type="match status" value="1"/>
</dbReference>
<dbReference type="EMBL" id="JMCC02000011">
    <property type="protein sequence ID" value="KIG18398.1"/>
    <property type="molecule type" value="Genomic_DNA"/>
</dbReference>
<dbReference type="Pfam" id="PF01272">
    <property type="entry name" value="GreA_GreB"/>
    <property type="match status" value="1"/>
</dbReference>
<dbReference type="PROSITE" id="PS00829">
    <property type="entry name" value="GREAB_1"/>
    <property type="match status" value="1"/>
</dbReference>
<dbReference type="InterPro" id="IPR001437">
    <property type="entry name" value="Tscrpt_elong_fac_GreA/B_C"/>
</dbReference>
<dbReference type="SUPFAM" id="SSF46557">
    <property type="entry name" value="GreA transcript cleavage protein, N-terminal domain"/>
    <property type="match status" value="1"/>
</dbReference>
<reference evidence="7 8" key="1">
    <citation type="submission" date="2014-12" db="EMBL/GenBank/DDBJ databases">
        <title>Genome assembly of Enhygromyxa salina DSM 15201.</title>
        <authorList>
            <person name="Sharma G."/>
            <person name="Subramanian S."/>
        </authorList>
    </citation>
    <scope>NUCLEOTIDE SEQUENCE [LARGE SCALE GENOMIC DNA]</scope>
    <source>
        <strain evidence="7 8">DSM 15201</strain>
    </source>
</reference>
<dbReference type="InterPro" id="IPR023459">
    <property type="entry name" value="Tscrpt_elong_fac_GreA/B_fam"/>
</dbReference>
<dbReference type="GO" id="GO:0006354">
    <property type="term" value="P:DNA-templated transcription elongation"/>
    <property type="evidence" value="ECO:0007669"/>
    <property type="project" value="TreeGrafter"/>
</dbReference>
<name>A0A0C2A4S3_9BACT</name>
<evidence type="ECO:0000256" key="4">
    <source>
        <dbReference type="HAMAP-Rule" id="MF_00930"/>
    </source>
</evidence>
<keyword evidence="7" id="KW-0251">Elongation factor</keyword>
<organism evidence="7 8">
    <name type="scientific">Enhygromyxa salina</name>
    <dbReference type="NCBI Taxonomy" id="215803"/>
    <lineage>
        <taxon>Bacteria</taxon>
        <taxon>Pseudomonadati</taxon>
        <taxon>Myxococcota</taxon>
        <taxon>Polyangia</taxon>
        <taxon>Nannocystales</taxon>
        <taxon>Nannocystaceae</taxon>
        <taxon>Enhygromyxa</taxon>
    </lineage>
</organism>
<proteinExistence type="inferred from homology"/>
<evidence type="ECO:0000256" key="1">
    <source>
        <dbReference type="ARBA" id="ARBA00023015"/>
    </source>
</evidence>
<dbReference type="InterPro" id="IPR022691">
    <property type="entry name" value="Tscrpt_elong_fac_GreA/B_N"/>
</dbReference>
<dbReference type="PANTHER" id="PTHR30437:SF6">
    <property type="entry name" value="TRANSCRIPTION ELONGATION FACTOR GREB"/>
    <property type="match status" value="1"/>
</dbReference>
<dbReference type="InterPro" id="IPR036953">
    <property type="entry name" value="GreA/GreB_C_sf"/>
</dbReference>
<keyword evidence="1 4" id="KW-0805">Transcription regulation</keyword>
<keyword evidence="7" id="KW-0648">Protein biosynthesis</keyword>
<dbReference type="Gene3D" id="3.10.50.30">
    <property type="entry name" value="Transcription elongation factor, GreA/GreB, C-terminal domain"/>
    <property type="match status" value="1"/>
</dbReference>
<gene>
    <name evidence="4" type="primary">greB</name>
    <name evidence="7" type="ORF">DB30_00683</name>
</gene>
<accession>A0A0C2A4S3</accession>
<dbReference type="NCBIfam" id="TIGR01461">
    <property type="entry name" value="greB"/>
    <property type="match status" value="1"/>
</dbReference>
<evidence type="ECO:0000313" key="7">
    <source>
        <dbReference type="EMBL" id="KIG18398.1"/>
    </source>
</evidence>
<dbReference type="InterPro" id="IPR028624">
    <property type="entry name" value="Tscrpt_elong_fac_GreA/B"/>
</dbReference>
<dbReference type="PIRSF" id="PIRSF006092">
    <property type="entry name" value="GreA_GreB"/>
    <property type="match status" value="1"/>
</dbReference>
<dbReference type="GO" id="GO:0032784">
    <property type="term" value="P:regulation of DNA-templated transcription elongation"/>
    <property type="evidence" value="ECO:0007669"/>
    <property type="project" value="UniProtKB-UniRule"/>
</dbReference>
<sequence length="163" mass="18506">MADLDKKITPAGYAALRAELDHLWKVERPQVTREVTAAAEQGDRSENAEYQYGKRRLREIDRRVRWLNKRLAALEIVRASPTDGKVYFGAHVSVEDEDGEQNTWQLVGSDEWDVKLGKISVSSPIGLALLGKRVDDEVVVRRPKGDLELTIIGIRYDTYEDPD</sequence>
<dbReference type="Gene3D" id="1.10.287.180">
    <property type="entry name" value="Transcription elongation factor, GreA/GreB, N-terminal domain"/>
    <property type="match status" value="1"/>
</dbReference>
<feature type="domain" description="Transcription elongation factor GreA/GreB C-terminal" evidence="5">
    <location>
        <begin position="82"/>
        <end position="156"/>
    </location>
</feature>
<dbReference type="AlphaFoldDB" id="A0A0C2A4S3"/>
<dbReference type="GO" id="GO:0070063">
    <property type="term" value="F:RNA polymerase binding"/>
    <property type="evidence" value="ECO:0007669"/>
    <property type="project" value="InterPro"/>
</dbReference>
<comment type="function">
    <text evidence="4">Necessary for efficient RNA polymerase transcription elongation past template-encoded arresting sites. The arresting sites in DNA have the property of trapping a certain fraction of elongating RNA polymerases that pass through, resulting in locked ternary complexes. Cleavage of the nascent transcript by cleavage factors such as GreA or GreB allows the resumption of elongation from the new 3'terminus. GreB releases sequences of up to 9 nucleotides in length.</text>
</comment>
<dbReference type="GO" id="GO:0003746">
    <property type="term" value="F:translation elongation factor activity"/>
    <property type="evidence" value="ECO:0007669"/>
    <property type="project" value="UniProtKB-KW"/>
</dbReference>
<dbReference type="InterPro" id="IPR036805">
    <property type="entry name" value="Tscrpt_elong_fac_GreA/B_N_sf"/>
</dbReference>
<comment type="similarity">
    <text evidence="4">Belongs to the GreA/GreB family. GreB subfamily.</text>
</comment>
<dbReference type="PROSITE" id="PS00830">
    <property type="entry name" value="GREAB_2"/>
    <property type="match status" value="1"/>
</dbReference>
<evidence type="ECO:0000259" key="6">
    <source>
        <dbReference type="Pfam" id="PF03449"/>
    </source>
</evidence>
<evidence type="ECO:0000256" key="2">
    <source>
        <dbReference type="ARBA" id="ARBA00023125"/>
    </source>
</evidence>
<dbReference type="Proteomes" id="UP000031599">
    <property type="component" value="Unassembled WGS sequence"/>
</dbReference>
<dbReference type="InterPro" id="IPR006358">
    <property type="entry name" value="Tscrpt_elong_fac_GreB"/>
</dbReference>
<evidence type="ECO:0000259" key="5">
    <source>
        <dbReference type="Pfam" id="PF01272"/>
    </source>
</evidence>
<dbReference type="InterPro" id="IPR018151">
    <property type="entry name" value="TF_GreA/GreB_CS"/>
</dbReference>
<keyword evidence="2 4" id="KW-0238">DNA-binding</keyword>
<dbReference type="PANTHER" id="PTHR30437">
    <property type="entry name" value="TRANSCRIPTION ELONGATION FACTOR GREA"/>
    <property type="match status" value="1"/>
</dbReference>
<dbReference type="FunFam" id="3.10.50.30:FF:000001">
    <property type="entry name" value="Transcription elongation factor GreA"/>
    <property type="match status" value="1"/>
</dbReference>
<keyword evidence="3 4" id="KW-0804">Transcription</keyword>
<dbReference type="GO" id="GO:0003677">
    <property type="term" value="F:DNA binding"/>
    <property type="evidence" value="ECO:0007669"/>
    <property type="project" value="UniProtKB-UniRule"/>
</dbReference>
<dbReference type="FunFam" id="1.10.287.180:FF:000001">
    <property type="entry name" value="Transcription elongation factor GreA"/>
    <property type="match status" value="1"/>
</dbReference>
<dbReference type="SUPFAM" id="SSF54534">
    <property type="entry name" value="FKBP-like"/>
    <property type="match status" value="1"/>
</dbReference>
<comment type="caution">
    <text evidence="7">The sequence shown here is derived from an EMBL/GenBank/DDBJ whole genome shotgun (WGS) entry which is preliminary data.</text>
</comment>
<dbReference type="NCBIfam" id="NF002506">
    <property type="entry name" value="PRK01885.1"/>
    <property type="match status" value="1"/>
</dbReference>
<dbReference type="HAMAP" id="MF_00105">
    <property type="entry name" value="GreA_GreB"/>
    <property type="match status" value="1"/>
</dbReference>
<dbReference type="RefSeq" id="WP_052547022.1">
    <property type="nucleotide sequence ID" value="NZ_JMCC02000011.1"/>
</dbReference>
<feature type="domain" description="Transcription elongation factor GreA/GreB N-terminal" evidence="6">
    <location>
        <begin position="8"/>
        <end position="76"/>
    </location>
</feature>
<dbReference type="HAMAP" id="MF_00930">
    <property type="entry name" value="GreB"/>
    <property type="match status" value="1"/>
</dbReference>
<protein>
    <recommendedName>
        <fullName evidence="4">Transcription elongation factor GreB</fullName>
    </recommendedName>
    <alternativeName>
        <fullName evidence="4">Transcript cleavage factor GreB</fullName>
    </alternativeName>
</protein>
<evidence type="ECO:0000313" key="8">
    <source>
        <dbReference type="Proteomes" id="UP000031599"/>
    </source>
</evidence>